<dbReference type="Gene3D" id="3.30.420.10">
    <property type="entry name" value="Ribonuclease H-like superfamily/Ribonuclease H"/>
    <property type="match status" value="1"/>
</dbReference>
<feature type="region of interest" description="Disordered" evidence="1">
    <location>
        <begin position="360"/>
        <end position="388"/>
    </location>
</feature>
<protein>
    <submittedName>
        <fullName evidence="3">Transposase</fullName>
    </submittedName>
</protein>
<feature type="domain" description="Integrase catalytic" evidence="2">
    <location>
        <begin position="75"/>
        <end position="259"/>
    </location>
</feature>
<gene>
    <name evidence="3" type="ORF">GCM10011402_28610</name>
</gene>
<organism evidence="3 4">
    <name type="scientific">Paracoccus acridae</name>
    <dbReference type="NCBI Taxonomy" id="1795310"/>
    <lineage>
        <taxon>Bacteria</taxon>
        <taxon>Pseudomonadati</taxon>
        <taxon>Pseudomonadota</taxon>
        <taxon>Alphaproteobacteria</taxon>
        <taxon>Rhodobacterales</taxon>
        <taxon>Paracoccaceae</taxon>
        <taxon>Paracoccus</taxon>
    </lineage>
</organism>
<evidence type="ECO:0000313" key="3">
    <source>
        <dbReference type="EMBL" id="GGF74243.1"/>
    </source>
</evidence>
<proteinExistence type="predicted"/>
<evidence type="ECO:0000256" key="1">
    <source>
        <dbReference type="SAM" id="MobiDB-lite"/>
    </source>
</evidence>
<dbReference type="PANTHER" id="PTHR35004">
    <property type="entry name" value="TRANSPOSASE RV3428C-RELATED"/>
    <property type="match status" value="1"/>
</dbReference>
<dbReference type="InterPro" id="IPR001584">
    <property type="entry name" value="Integrase_cat-core"/>
</dbReference>
<evidence type="ECO:0000313" key="4">
    <source>
        <dbReference type="Proteomes" id="UP000640509"/>
    </source>
</evidence>
<dbReference type="InterPro" id="IPR047797">
    <property type="entry name" value="ISNCY_transpos"/>
</dbReference>
<dbReference type="PROSITE" id="PS50994">
    <property type="entry name" value="INTEGRASE"/>
    <property type="match status" value="1"/>
</dbReference>
<evidence type="ECO:0000259" key="2">
    <source>
        <dbReference type="PROSITE" id="PS50994"/>
    </source>
</evidence>
<name>A0ABQ1VKP8_9RHOB</name>
<dbReference type="InterPro" id="IPR036397">
    <property type="entry name" value="RNaseH_sf"/>
</dbReference>
<dbReference type="Proteomes" id="UP000640509">
    <property type="component" value="Unassembled WGS sequence"/>
</dbReference>
<comment type="caution">
    <text evidence="3">The sequence shown here is derived from an EMBL/GenBank/DDBJ whole genome shotgun (WGS) entry which is preliminary data.</text>
</comment>
<dbReference type="NCBIfam" id="NF033594">
    <property type="entry name" value="transpos_ISNCY_2"/>
    <property type="match status" value="1"/>
</dbReference>
<reference evidence="4" key="1">
    <citation type="journal article" date="2019" name="Int. J. Syst. Evol. Microbiol.">
        <title>The Global Catalogue of Microorganisms (GCM) 10K type strain sequencing project: providing services to taxonomists for standard genome sequencing and annotation.</title>
        <authorList>
            <consortium name="The Broad Institute Genomics Platform"/>
            <consortium name="The Broad Institute Genome Sequencing Center for Infectious Disease"/>
            <person name="Wu L."/>
            <person name="Ma J."/>
        </authorList>
    </citation>
    <scope>NUCLEOTIDE SEQUENCE [LARGE SCALE GENOMIC DNA]</scope>
    <source>
        <strain evidence="4">CGMCC 1.15419</strain>
    </source>
</reference>
<accession>A0ABQ1VKP8</accession>
<dbReference type="EMBL" id="BMIV01000011">
    <property type="protein sequence ID" value="GGF74243.1"/>
    <property type="molecule type" value="Genomic_DNA"/>
</dbReference>
<dbReference type="SUPFAM" id="SSF53098">
    <property type="entry name" value="Ribonuclease H-like"/>
    <property type="match status" value="1"/>
</dbReference>
<dbReference type="InterPro" id="IPR012337">
    <property type="entry name" value="RNaseH-like_sf"/>
</dbReference>
<keyword evidence="4" id="KW-1185">Reference proteome</keyword>
<dbReference type="PANTHER" id="PTHR35004:SF7">
    <property type="entry name" value="INTEGRASE PROTEIN"/>
    <property type="match status" value="1"/>
</dbReference>
<sequence>MLVRHRLRGRPSNNRSSALKRDYILSLIRSDYPDFSPTLAAESLAERHGIRVSSKSLRQWMMAARLWHSRAQRWGIHQPRLRRQALGELIRIDGSDHRWFEDRGPACTLLVFIDDATGKLMQMRFVPSETTEAYFMVVEDYLRDYGRPVAFYSDKYSLFRINRPEVRNGHAMTQFGRALAELTIEILCANSSQAKGRVERANRTLQGPLVKELRLAGISDMAGNAFLPGFMVRHNERFACLPAHSDDRHRPLNVPASRLRESLCIRDQRRLSGNLVIHYERRKFILNDSEHARSAIGQYVETYALADRPLEIRWKGLLLPYRVFDPSQQRVTHASITENKRLAEVLSYIMIQQQTKPPQVGLVGKQRDHYTPTGKRGRGRKSWLDKRAERRAAEAQAAQILQPPAQ</sequence>